<dbReference type="InterPro" id="IPR025257">
    <property type="entry name" value="MINDY-3/4_CD"/>
</dbReference>
<comment type="catalytic activity">
    <reaction evidence="2">
        <text>Thiol-dependent hydrolysis of ester, thioester, amide, peptide and isopeptide bonds formed by the C-terminal Gly of ubiquitin (a 76-residue protein attached to proteins as an intracellular targeting signal).</text>
        <dbReference type="EC" id="3.4.19.12"/>
    </reaction>
</comment>
<sequence>MRLRQLVFGASLAPPRQEWLKGGFTFQPPEGRVGFGLQTPQSLTQPLVMAVQTRVIKHLLFQRFPSATDIDSLFRLRRCDQLQGLASALSDVIWGARAGGPAHVCLCSEAQQVWGDTDYLSDGVTERFESSEGHAYILLLYSLVLTRGINSGLSLRKVVWFVSLPVGTMASGGVVRLSAEHIPSLVSRLASYGALSLQTRTVLRLLRARINPAPFRLLAAGTEGTDLVTVTAMEMTPGRAVLDVCGPESAAGRRRLDSLLRAPELAELWRRPVRVEYIAGGLADVFQAAAESHGLRRVVDGSETYRLFLRPDDLPDPPPVHQPGLEVRSLEERHLSKVENHWWHNRDLYKDVSATIECGHRAGLAVGVFLTERDEKHPDTPLDEPVSWSVVNAYGAQSFGYTEEAFRGRSLQVLVLQELVRRSRTLGLPCFGWPCATMASGGVVRLSAEHIPSLVSRLASYGALSLQTRTVLRLLRARINPAPFRLLAAGTEGADLVTVTAMEMTPGRAVLDVCGPESAAGRRRLDSLLRAPELAELWRRPVRVELMAEGLADVLQYGCRFVTASDESWM</sequence>
<evidence type="ECO:0000313" key="5">
    <source>
        <dbReference type="Proteomes" id="UP000440578"/>
    </source>
</evidence>
<reference evidence="4 5" key="1">
    <citation type="submission" date="2019-07" db="EMBL/GenBank/DDBJ databases">
        <title>Draft genome assembly of a fouling barnacle, Amphibalanus amphitrite (Darwin, 1854): The first reference genome for Thecostraca.</title>
        <authorList>
            <person name="Kim W."/>
        </authorList>
    </citation>
    <scope>NUCLEOTIDE SEQUENCE [LARGE SCALE GENOMIC DNA]</scope>
    <source>
        <strain evidence="4">SNU_AA5</strain>
        <tissue evidence="4">Soma without cirri and trophi</tissue>
    </source>
</reference>
<keyword evidence="2" id="KW-0645">Protease</keyword>
<dbReference type="GO" id="GO:1990380">
    <property type="term" value="F:K48-linked deubiquitinase activity"/>
    <property type="evidence" value="ECO:0007669"/>
    <property type="project" value="UniProtKB-UniRule"/>
</dbReference>
<protein>
    <recommendedName>
        <fullName evidence="2">Ubiquitin carboxyl-terminal hydrolase MINDY</fullName>
        <ecNumber evidence="2">3.4.19.12</ecNumber>
    </recommendedName>
</protein>
<comment type="function">
    <text evidence="2">Hydrolase that can remove 'Lys-48'-linked conjugated ubiquitin from proteins.</text>
</comment>
<evidence type="ECO:0000313" key="4">
    <source>
        <dbReference type="EMBL" id="KAF0291885.1"/>
    </source>
</evidence>
<dbReference type="GO" id="GO:0071108">
    <property type="term" value="P:protein K48-linked deubiquitination"/>
    <property type="evidence" value="ECO:0007669"/>
    <property type="project" value="InterPro"/>
</dbReference>
<keyword evidence="2 4" id="KW-0378">Hydrolase</keyword>
<dbReference type="GO" id="GO:0006508">
    <property type="term" value="P:proteolysis"/>
    <property type="evidence" value="ECO:0007669"/>
    <property type="project" value="UniProtKB-KW"/>
</dbReference>
<dbReference type="InterPro" id="IPR039785">
    <property type="entry name" value="MINY3/4"/>
</dbReference>
<keyword evidence="2" id="KW-0833">Ubl conjugation pathway</keyword>
<proteinExistence type="inferred from homology"/>
<accession>A0A6A4VDD6</accession>
<dbReference type="Pfam" id="PF13898">
    <property type="entry name" value="MINDY-3_4_CD"/>
    <property type="match status" value="1"/>
</dbReference>
<evidence type="ECO:0000256" key="2">
    <source>
        <dbReference type="RuleBase" id="RU367088"/>
    </source>
</evidence>
<dbReference type="PANTHER" id="PTHR12473:SF8">
    <property type="entry name" value="UBIQUITIN CARBOXYL-TERMINAL HYDROLASE MINDY-4-RELATED"/>
    <property type="match status" value="1"/>
</dbReference>
<feature type="domain" description="Deubiquitinating enzyme MINDY-3/4 conserved" evidence="3">
    <location>
        <begin position="4"/>
        <end position="257"/>
    </location>
</feature>
<dbReference type="AlphaFoldDB" id="A0A6A4VDD6"/>
<dbReference type="OrthoDB" id="61870at2759"/>
<dbReference type="EC" id="3.4.19.12" evidence="2"/>
<gene>
    <name evidence="4" type="primary">MINDY4B_0</name>
    <name evidence="4" type="ORF">FJT64_010072</name>
</gene>
<dbReference type="PANTHER" id="PTHR12473">
    <property type="entry name" value="UBIQUITIN CARBOXYL-TERMINAL HYDROLASE MINDY-4-RELATED"/>
    <property type="match status" value="1"/>
</dbReference>
<dbReference type="Gene3D" id="3.40.630.30">
    <property type="match status" value="1"/>
</dbReference>
<evidence type="ECO:0000256" key="1">
    <source>
        <dbReference type="ARBA" id="ARBA00011074"/>
    </source>
</evidence>
<comment type="caution">
    <text evidence="4">The sequence shown here is derived from an EMBL/GenBank/DDBJ whole genome shotgun (WGS) entry which is preliminary data.</text>
</comment>
<comment type="similarity">
    <text evidence="1 2">Belongs to the MINDY deubiquitinase family. FAM188 subfamily.</text>
</comment>
<dbReference type="SMART" id="SM01174">
    <property type="entry name" value="DUF4205"/>
    <property type="match status" value="1"/>
</dbReference>
<evidence type="ECO:0000259" key="3">
    <source>
        <dbReference type="SMART" id="SM01174"/>
    </source>
</evidence>
<keyword evidence="5" id="KW-1185">Reference proteome</keyword>
<dbReference type="Proteomes" id="UP000440578">
    <property type="component" value="Unassembled WGS sequence"/>
</dbReference>
<organism evidence="4 5">
    <name type="scientific">Amphibalanus amphitrite</name>
    <name type="common">Striped barnacle</name>
    <name type="synonym">Balanus amphitrite</name>
    <dbReference type="NCBI Taxonomy" id="1232801"/>
    <lineage>
        <taxon>Eukaryota</taxon>
        <taxon>Metazoa</taxon>
        <taxon>Ecdysozoa</taxon>
        <taxon>Arthropoda</taxon>
        <taxon>Crustacea</taxon>
        <taxon>Multicrustacea</taxon>
        <taxon>Cirripedia</taxon>
        <taxon>Thoracica</taxon>
        <taxon>Thoracicalcarea</taxon>
        <taxon>Balanomorpha</taxon>
        <taxon>Balanoidea</taxon>
        <taxon>Balanidae</taxon>
        <taxon>Amphibalaninae</taxon>
        <taxon>Amphibalanus</taxon>
    </lineage>
</organism>
<name>A0A6A4VDD6_AMPAM</name>
<dbReference type="GO" id="GO:0004843">
    <property type="term" value="F:cysteine-type deubiquitinase activity"/>
    <property type="evidence" value="ECO:0007669"/>
    <property type="project" value="UniProtKB-UniRule"/>
</dbReference>
<dbReference type="EMBL" id="VIIS01001849">
    <property type="protein sequence ID" value="KAF0291885.1"/>
    <property type="molecule type" value="Genomic_DNA"/>
</dbReference>
<keyword evidence="2" id="KW-0788">Thiol protease</keyword>